<name>A0AAW1CUF3_9HEMI</name>
<dbReference type="SUPFAM" id="SSF50249">
    <property type="entry name" value="Nucleic acid-binding proteins"/>
    <property type="match status" value="1"/>
</dbReference>
<evidence type="ECO:0000313" key="3">
    <source>
        <dbReference type="Proteomes" id="UP001461498"/>
    </source>
</evidence>
<gene>
    <name evidence="2" type="ORF">O3M35_002842</name>
</gene>
<comment type="caution">
    <text evidence="2">The sequence shown here is derived from an EMBL/GenBank/DDBJ whole genome shotgun (WGS) entry which is preliminary data.</text>
</comment>
<dbReference type="AlphaFoldDB" id="A0AAW1CUF3"/>
<dbReference type="EMBL" id="JAPXFL010000011">
    <property type="protein sequence ID" value="KAK9499899.1"/>
    <property type="molecule type" value="Genomic_DNA"/>
</dbReference>
<dbReference type="GO" id="GO:0006355">
    <property type="term" value="P:regulation of DNA-templated transcription"/>
    <property type="evidence" value="ECO:0007669"/>
    <property type="project" value="TreeGrafter"/>
</dbReference>
<sequence>MVEFIKKGLIKIGTKLAIMGAELINPEQPCDPLKAGNETRMKFYTNSCRRVKWNVKMGFLNKYRLPAMRLSSILPNGGFIGDLKAVVARVYPILHMSKDSEGKTG</sequence>
<dbReference type="InterPro" id="IPR012340">
    <property type="entry name" value="NA-bd_OB-fold"/>
</dbReference>
<dbReference type="GO" id="GO:0000724">
    <property type="term" value="P:double-strand break repair via homologous recombination"/>
    <property type="evidence" value="ECO:0007669"/>
    <property type="project" value="InterPro"/>
</dbReference>
<dbReference type="Proteomes" id="UP001461498">
    <property type="component" value="Unassembled WGS sequence"/>
</dbReference>
<organism evidence="2 3">
    <name type="scientific">Rhynocoris fuscipes</name>
    <dbReference type="NCBI Taxonomy" id="488301"/>
    <lineage>
        <taxon>Eukaryota</taxon>
        <taxon>Metazoa</taxon>
        <taxon>Ecdysozoa</taxon>
        <taxon>Arthropoda</taxon>
        <taxon>Hexapoda</taxon>
        <taxon>Insecta</taxon>
        <taxon>Pterygota</taxon>
        <taxon>Neoptera</taxon>
        <taxon>Paraneoptera</taxon>
        <taxon>Hemiptera</taxon>
        <taxon>Heteroptera</taxon>
        <taxon>Panheteroptera</taxon>
        <taxon>Cimicomorpha</taxon>
        <taxon>Reduviidae</taxon>
        <taxon>Harpactorinae</taxon>
        <taxon>Harpactorini</taxon>
        <taxon>Rhynocoris</taxon>
    </lineage>
</organism>
<evidence type="ECO:0000259" key="1">
    <source>
        <dbReference type="Pfam" id="PF09103"/>
    </source>
</evidence>
<dbReference type="PANTHER" id="PTHR11289">
    <property type="entry name" value="BREAST CANCER TYPE 2 SUSCEPTIBILITY PROTEIN BRCA2"/>
    <property type="match status" value="1"/>
</dbReference>
<evidence type="ECO:0000313" key="2">
    <source>
        <dbReference type="EMBL" id="KAK9499899.1"/>
    </source>
</evidence>
<dbReference type="InterPro" id="IPR015187">
    <property type="entry name" value="BRCA2_OB_1"/>
</dbReference>
<dbReference type="InterPro" id="IPR015525">
    <property type="entry name" value="BRCA2"/>
</dbReference>
<feature type="domain" description="BRCA2 OB1" evidence="1">
    <location>
        <begin position="2"/>
        <end position="60"/>
    </location>
</feature>
<protein>
    <recommendedName>
        <fullName evidence="1">BRCA2 OB1 domain-containing protein</fullName>
    </recommendedName>
</protein>
<dbReference type="Gene3D" id="2.40.50.140">
    <property type="entry name" value="Nucleic acid-binding proteins"/>
    <property type="match status" value="2"/>
</dbReference>
<reference evidence="2 3" key="1">
    <citation type="submission" date="2022-12" db="EMBL/GenBank/DDBJ databases">
        <title>Chromosome-level genome assembly of true bugs.</title>
        <authorList>
            <person name="Ma L."/>
            <person name="Li H."/>
        </authorList>
    </citation>
    <scope>NUCLEOTIDE SEQUENCE [LARGE SCALE GENOMIC DNA]</scope>
    <source>
        <strain evidence="2">Lab_2022b</strain>
    </source>
</reference>
<dbReference type="PANTHER" id="PTHR11289:SF0">
    <property type="entry name" value="BREAST CANCER TYPE 2 SUSCEPTIBILITY PROTEIN"/>
    <property type="match status" value="1"/>
</dbReference>
<dbReference type="Pfam" id="PF09103">
    <property type="entry name" value="BRCA-2_OB1"/>
    <property type="match status" value="1"/>
</dbReference>
<accession>A0AAW1CUF3</accession>
<proteinExistence type="predicted"/>
<keyword evidence="3" id="KW-1185">Reference proteome</keyword>